<organism evidence="3 4">
    <name type="scientific">Pocillopora damicornis</name>
    <name type="common">Cauliflower coral</name>
    <name type="synonym">Millepora damicornis</name>
    <dbReference type="NCBI Taxonomy" id="46731"/>
    <lineage>
        <taxon>Eukaryota</taxon>
        <taxon>Metazoa</taxon>
        <taxon>Cnidaria</taxon>
        <taxon>Anthozoa</taxon>
        <taxon>Hexacorallia</taxon>
        <taxon>Scleractinia</taxon>
        <taxon>Astrocoeniina</taxon>
        <taxon>Pocilloporidae</taxon>
        <taxon>Pocillopora</taxon>
    </lineage>
</organism>
<dbReference type="Gene3D" id="3.50.50.60">
    <property type="entry name" value="FAD/NAD(P)-binding domain"/>
    <property type="match status" value="1"/>
</dbReference>
<dbReference type="EMBL" id="RCHS01000990">
    <property type="protein sequence ID" value="RMX55860.1"/>
    <property type="molecule type" value="Genomic_DNA"/>
</dbReference>
<comment type="caution">
    <text evidence="3">The sequence shown here is derived from an EMBL/GenBank/DDBJ whole genome shotgun (WGS) entry which is preliminary data.</text>
</comment>
<dbReference type="OrthoDB" id="5046242at2759"/>
<feature type="signal peptide" evidence="1">
    <location>
        <begin position="1"/>
        <end position="19"/>
    </location>
</feature>
<dbReference type="SUPFAM" id="SSF51905">
    <property type="entry name" value="FAD/NAD(P)-binding domain"/>
    <property type="match status" value="1"/>
</dbReference>
<name>A0A3M6UQC2_POCDA</name>
<dbReference type="AlphaFoldDB" id="A0A3M6UQC2"/>
<protein>
    <recommendedName>
        <fullName evidence="2">Amine oxidase domain-containing protein</fullName>
    </recommendedName>
</protein>
<evidence type="ECO:0000313" key="4">
    <source>
        <dbReference type="Proteomes" id="UP000275408"/>
    </source>
</evidence>
<dbReference type="Proteomes" id="UP000275408">
    <property type="component" value="Unassembled WGS sequence"/>
</dbReference>
<dbReference type="GO" id="GO:0016491">
    <property type="term" value="F:oxidoreductase activity"/>
    <property type="evidence" value="ECO:0007669"/>
    <property type="project" value="InterPro"/>
</dbReference>
<dbReference type="GO" id="GO:0006598">
    <property type="term" value="P:polyamine catabolic process"/>
    <property type="evidence" value="ECO:0007669"/>
    <property type="project" value="TreeGrafter"/>
</dbReference>
<sequence>MFKIILLVNFLFLVDRSLSSPIKQNKTKVLILGAGLSGIKAAKTLLDRNITDILILEGKNYTGGRIHAIEFANYSIETGANWIHFVNDGETKPIVDRRDAKKMQGLTSNYSDILVRKRL</sequence>
<dbReference type="Pfam" id="PF01593">
    <property type="entry name" value="Amino_oxidase"/>
    <property type="match status" value="1"/>
</dbReference>
<dbReference type="STRING" id="46731.A0A3M6UQC2"/>
<keyword evidence="1" id="KW-0732">Signal</keyword>
<accession>A0A3M6UQC2</accession>
<proteinExistence type="predicted"/>
<gene>
    <name evidence="3" type="ORF">pdam_00006226</name>
</gene>
<dbReference type="InterPro" id="IPR002937">
    <property type="entry name" value="Amino_oxidase"/>
</dbReference>
<dbReference type="InterPro" id="IPR050281">
    <property type="entry name" value="Flavin_monoamine_oxidase"/>
</dbReference>
<dbReference type="InterPro" id="IPR036188">
    <property type="entry name" value="FAD/NAD-bd_sf"/>
</dbReference>
<dbReference type="PANTHER" id="PTHR10742">
    <property type="entry name" value="FLAVIN MONOAMINE OXIDASE"/>
    <property type="match status" value="1"/>
</dbReference>
<feature type="chain" id="PRO_5018239245" description="Amine oxidase domain-containing protein" evidence="1">
    <location>
        <begin position="20"/>
        <end position="119"/>
    </location>
</feature>
<dbReference type="PANTHER" id="PTHR10742:SF313">
    <property type="entry name" value="AMINE OXIDASE"/>
    <property type="match status" value="1"/>
</dbReference>
<keyword evidence="4" id="KW-1185">Reference proteome</keyword>
<feature type="domain" description="Amine oxidase" evidence="2">
    <location>
        <begin position="36"/>
        <end position="84"/>
    </location>
</feature>
<evidence type="ECO:0000259" key="2">
    <source>
        <dbReference type="Pfam" id="PF01593"/>
    </source>
</evidence>
<evidence type="ECO:0000256" key="1">
    <source>
        <dbReference type="SAM" id="SignalP"/>
    </source>
</evidence>
<evidence type="ECO:0000313" key="3">
    <source>
        <dbReference type="EMBL" id="RMX55860.1"/>
    </source>
</evidence>
<reference evidence="3 4" key="1">
    <citation type="journal article" date="2018" name="Sci. Rep.">
        <title>Comparative analysis of the Pocillopora damicornis genome highlights role of immune system in coral evolution.</title>
        <authorList>
            <person name="Cunning R."/>
            <person name="Bay R.A."/>
            <person name="Gillette P."/>
            <person name="Baker A.C."/>
            <person name="Traylor-Knowles N."/>
        </authorList>
    </citation>
    <scope>NUCLEOTIDE SEQUENCE [LARGE SCALE GENOMIC DNA]</scope>
    <source>
        <strain evidence="3">RSMAS</strain>
        <tissue evidence="3">Whole animal</tissue>
    </source>
</reference>